<accession>A0A512D4E4</accession>
<dbReference type="Gene3D" id="3.90.226.10">
    <property type="entry name" value="2-enoyl-CoA Hydratase, Chain A, domain 1"/>
    <property type="match status" value="1"/>
</dbReference>
<comment type="caution">
    <text evidence="3">The sequence shown here is derived from an EMBL/GenBank/DDBJ whole genome shotgun (WGS) entry which is preliminary data.</text>
</comment>
<dbReference type="OrthoDB" id="8452484at2"/>
<dbReference type="Proteomes" id="UP000321534">
    <property type="component" value="Unassembled WGS sequence"/>
</dbReference>
<protein>
    <submittedName>
        <fullName evidence="3">Enoyl-CoA hydratase</fullName>
    </submittedName>
</protein>
<dbReference type="RefSeq" id="WP_147067735.1">
    <property type="nucleotide sequence ID" value="NZ_BAAARO010000015.1"/>
</dbReference>
<evidence type="ECO:0000313" key="3">
    <source>
        <dbReference type="EMBL" id="GEO31336.1"/>
    </source>
</evidence>
<dbReference type="InterPro" id="IPR001753">
    <property type="entry name" value="Enoyl-CoA_hydra/iso"/>
</dbReference>
<evidence type="ECO:0000313" key="4">
    <source>
        <dbReference type="Proteomes" id="UP000321534"/>
    </source>
</evidence>
<dbReference type="EMBL" id="BJYX01000018">
    <property type="protein sequence ID" value="GEO31336.1"/>
    <property type="molecule type" value="Genomic_DNA"/>
</dbReference>
<dbReference type="PANTHER" id="PTHR43149">
    <property type="entry name" value="ENOYL-COA HYDRATASE"/>
    <property type="match status" value="1"/>
</dbReference>
<dbReference type="PROSITE" id="PS00166">
    <property type="entry name" value="ENOYL_COA_HYDRATASE"/>
    <property type="match status" value="1"/>
</dbReference>
<evidence type="ECO:0000256" key="1">
    <source>
        <dbReference type="ARBA" id="ARBA00005254"/>
    </source>
</evidence>
<dbReference type="AlphaFoldDB" id="A0A512D4E4"/>
<dbReference type="SUPFAM" id="SSF52096">
    <property type="entry name" value="ClpP/crotonase"/>
    <property type="match status" value="1"/>
</dbReference>
<dbReference type="GO" id="GO:0016853">
    <property type="term" value="F:isomerase activity"/>
    <property type="evidence" value="ECO:0007669"/>
    <property type="project" value="InterPro"/>
</dbReference>
<comment type="similarity">
    <text evidence="1 2">Belongs to the enoyl-CoA hydratase/isomerase family.</text>
</comment>
<sequence>MTHPNLDVETDGPVRTITLDHPEKRNAQTPSLWAALADEARGVPEDVRVVVLRGAGDAFSAGIDTAMFTAEGVPGEESVAQLAAGGAEAIQRGIATYQEGFTAWAECPAVVIAQVHGYAIGAGFQLALAADLRVAALDAWFAMRETSLGLVPDLAGTGPLVHLVGYARALEICATGRKVSAPEAHSIGLVGSLAPAADLDEATGSLVEALLAAPDPALRALKPLLRGAVAGDREAQLAREREAQTGLLQAMLGGSGA</sequence>
<keyword evidence="4" id="KW-1185">Reference proteome</keyword>
<dbReference type="InterPro" id="IPR029045">
    <property type="entry name" value="ClpP/crotonase-like_dom_sf"/>
</dbReference>
<evidence type="ECO:0000256" key="2">
    <source>
        <dbReference type="RuleBase" id="RU003707"/>
    </source>
</evidence>
<dbReference type="CDD" id="cd06558">
    <property type="entry name" value="crotonase-like"/>
    <property type="match status" value="1"/>
</dbReference>
<proteinExistence type="inferred from homology"/>
<name>A0A512D4E4_9MICO</name>
<organism evidence="3 4">
    <name type="scientific">Terrabacter aerolatus</name>
    <dbReference type="NCBI Taxonomy" id="422442"/>
    <lineage>
        <taxon>Bacteria</taxon>
        <taxon>Bacillati</taxon>
        <taxon>Actinomycetota</taxon>
        <taxon>Actinomycetes</taxon>
        <taxon>Micrococcales</taxon>
        <taxon>Intrasporangiaceae</taxon>
        <taxon>Terrabacter</taxon>
    </lineage>
</organism>
<gene>
    <name evidence="3" type="ORF">TAE01_31460</name>
</gene>
<dbReference type="InterPro" id="IPR045002">
    <property type="entry name" value="Ech1-like"/>
</dbReference>
<dbReference type="Pfam" id="PF00378">
    <property type="entry name" value="ECH_1"/>
    <property type="match status" value="1"/>
</dbReference>
<dbReference type="PANTHER" id="PTHR43149:SF1">
    <property type="entry name" value="DELTA(3,5)-DELTA(2,4)-DIENOYL-COA ISOMERASE, MITOCHONDRIAL"/>
    <property type="match status" value="1"/>
</dbReference>
<dbReference type="InterPro" id="IPR018376">
    <property type="entry name" value="Enoyl-CoA_hyd/isom_CS"/>
</dbReference>
<reference evidence="3 4" key="1">
    <citation type="submission" date="2019-07" db="EMBL/GenBank/DDBJ databases">
        <title>Whole genome shotgun sequence of Terrabacter aerolatus NBRC 106305.</title>
        <authorList>
            <person name="Hosoyama A."/>
            <person name="Uohara A."/>
            <person name="Ohji S."/>
            <person name="Ichikawa N."/>
        </authorList>
    </citation>
    <scope>NUCLEOTIDE SEQUENCE [LARGE SCALE GENOMIC DNA]</scope>
    <source>
        <strain evidence="3 4">NBRC 106305</strain>
    </source>
</reference>